<dbReference type="Gene3D" id="2.40.160.10">
    <property type="entry name" value="Porin"/>
    <property type="match status" value="1"/>
</dbReference>
<evidence type="ECO:0000313" key="3">
    <source>
        <dbReference type="Proteomes" id="UP000071641"/>
    </source>
</evidence>
<evidence type="ECO:0000313" key="2">
    <source>
        <dbReference type="EMBL" id="CZF78912.1"/>
    </source>
</evidence>
<dbReference type="RefSeq" id="WP_197475324.1">
    <property type="nucleotide sequence ID" value="NZ_FIZX01000001.1"/>
</dbReference>
<evidence type="ECO:0008006" key="4">
    <source>
        <dbReference type="Google" id="ProtNLM"/>
    </source>
</evidence>
<reference evidence="3" key="1">
    <citation type="submission" date="2016-02" db="EMBL/GenBank/DDBJ databases">
        <authorList>
            <person name="Rodrigo-Torres Lidia"/>
            <person name="Arahal R.David."/>
        </authorList>
    </citation>
    <scope>NUCLEOTIDE SEQUENCE [LARGE SCALE GENOMIC DNA]</scope>
    <source>
        <strain evidence="3">CECT 9029</strain>
    </source>
</reference>
<dbReference type="STRING" id="1796497.GCE9029_01134"/>
<organism evidence="2 3">
    <name type="scientific">Grimontia celer</name>
    <dbReference type="NCBI Taxonomy" id="1796497"/>
    <lineage>
        <taxon>Bacteria</taxon>
        <taxon>Pseudomonadati</taxon>
        <taxon>Pseudomonadota</taxon>
        <taxon>Gammaproteobacteria</taxon>
        <taxon>Vibrionales</taxon>
        <taxon>Vibrionaceae</taxon>
        <taxon>Grimontia</taxon>
    </lineage>
</organism>
<accession>A0A128EWE3</accession>
<dbReference type="AlphaFoldDB" id="A0A128EWE3"/>
<dbReference type="EMBL" id="FIZX01000001">
    <property type="protein sequence ID" value="CZF78912.1"/>
    <property type="molecule type" value="Genomic_DNA"/>
</dbReference>
<keyword evidence="3" id="KW-1185">Reference proteome</keyword>
<dbReference type="SUPFAM" id="SSF56935">
    <property type="entry name" value="Porins"/>
    <property type="match status" value="1"/>
</dbReference>
<name>A0A128EWE3_9GAMM</name>
<keyword evidence="1" id="KW-0732">Signal</keyword>
<sequence>MQRLKLSLLAASITALVSVNTEAGELVQLSGFGNISAIHSGTEKFGFVYDLTKEGVFDEWSLEAGSSVGLQLNASLSDDWDFVIQGVVQDRIENDLNKSITWAFLRYKVSPDVTVRVGRIATPIYMLSEYRDVGFAYLWTKPITDFYANIPVTSLNGGDIAYTTPLGNGVIEAKVFGGQSDVSINTIYESYEVTLSPLIGTKLSYFTDQWILSGSAATAKVDEGNPATTLITNSSSNPSIFQAWPSLQSSLQDFEFENTRFYYYSLGAQYETGDWNIQTELSYTDADWPFFPDLAAGYTSVGRTINDLTVYGFASKAKSVGEIYELEAPPTALLSNPQIGGAYALIKGNLDARVIDQETIGIGARYDINSQLSLKGQFERTWLNNNRIGGWSVDEQGLTAPVPDHIDTISISLSFVF</sequence>
<dbReference type="Proteomes" id="UP000071641">
    <property type="component" value="Unassembled WGS sequence"/>
</dbReference>
<evidence type="ECO:0000256" key="1">
    <source>
        <dbReference type="SAM" id="SignalP"/>
    </source>
</evidence>
<feature type="chain" id="PRO_5007281725" description="Porin domain-containing protein" evidence="1">
    <location>
        <begin position="24"/>
        <end position="417"/>
    </location>
</feature>
<protein>
    <recommendedName>
        <fullName evidence="4">Porin domain-containing protein</fullName>
    </recommendedName>
</protein>
<dbReference type="InterPro" id="IPR023614">
    <property type="entry name" value="Porin_dom_sf"/>
</dbReference>
<feature type="signal peptide" evidence="1">
    <location>
        <begin position="1"/>
        <end position="23"/>
    </location>
</feature>
<proteinExistence type="predicted"/>
<gene>
    <name evidence="2" type="ORF">GCE9029_01134</name>
</gene>